<name>M7YJG7_TRIUA</name>
<evidence type="ECO:0000256" key="3">
    <source>
        <dbReference type="ARBA" id="ARBA00023242"/>
    </source>
</evidence>
<dbReference type="InterPro" id="IPR028160">
    <property type="entry name" value="Slx9-like"/>
</dbReference>
<evidence type="ECO:0000256" key="1">
    <source>
        <dbReference type="ARBA" id="ARBA00004604"/>
    </source>
</evidence>
<dbReference type="AlphaFoldDB" id="M7YJG7"/>
<feature type="compositionally biased region" description="Basic residues" evidence="4">
    <location>
        <begin position="259"/>
        <end position="277"/>
    </location>
</feature>
<dbReference type="Pfam" id="PF15341">
    <property type="entry name" value="SLX9"/>
    <property type="match status" value="1"/>
</dbReference>
<protein>
    <submittedName>
        <fullName evidence="5">Uncharacterized protein</fullName>
    </submittedName>
</protein>
<feature type="compositionally biased region" description="Polar residues" evidence="4">
    <location>
        <begin position="278"/>
        <end position="288"/>
    </location>
</feature>
<comment type="similarity">
    <text evidence="2">Belongs to the SLX9 family.</text>
</comment>
<evidence type="ECO:0000256" key="2">
    <source>
        <dbReference type="ARBA" id="ARBA00011022"/>
    </source>
</evidence>
<comment type="subcellular location">
    <subcellularLocation>
        <location evidence="1">Nucleus</location>
        <location evidence="1">Nucleolus</location>
    </subcellularLocation>
</comment>
<evidence type="ECO:0000256" key="4">
    <source>
        <dbReference type="SAM" id="MobiDB-lite"/>
    </source>
</evidence>
<dbReference type="PANTHER" id="PTHR31109">
    <property type="entry name" value="PROTEIN FAM207A"/>
    <property type="match status" value="1"/>
</dbReference>
<proteinExistence type="inferred from homology"/>
<feature type="region of interest" description="Disordered" evidence="4">
    <location>
        <begin position="242"/>
        <end position="288"/>
    </location>
</feature>
<keyword evidence="3" id="KW-0539">Nucleus</keyword>
<gene>
    <name evidence="5" type="ORF">TRIUR3_11155</name>
</gene>
<dbReference type="GO" id="GO:0000462">
    <property type="term" value="P:maturation of SSU-rRNA from tricistronic rRNA transcript (SSU-rRNA, 5.8S rRNA, LSU-rRNA)"/>
    <property type="evidence" value="ECO:0007669"/>
    <property type="project" value="InterPro"/>
</dbReference>
<evidence type="ECO:0000313" key="5">
    <source>
        <dbReference type="EMBL" id="EMS47387.1"/>
    </source>
</evidence>
<dbReference type="GO" id="GO:0030686">
    <property type="term" value="C:90S preribosome"/>
    <property type="evidence" value="ECO:0007669"/>
    <property type="project" value="InterPro"/>
</dbReference>
<dbReference type="PANTHER" id="PTHR31109:SF2">
    <property type="entry name" value="RIBOSOME BIOGENESIS PROTEIN SLX9 HOMOLOG"/>
    <property type="match status" value="1"/>
</dbReference>
<dbReference type="GO" id="GO:0005730">
    <property type="term" value="C:nucleolus"/>
    <property type="evidence" value="ECO:0007669"/>
    <property type="project" value="UniProtKB-SubCell"/>
</dbReference>
<dbReference type="EMBL" id="KD261211">
    <property type="protein sequence ID" value="EMS47387.1"/>
    <property type="molecule type" value="Genomic_DNA"/>
</dbReference>
<organism evidence="5">
    <name type="scientific">Triticum urartu</name>
    <name type="common">Red wild einkorn</name>
    <name type="synonym">Crithodium urartu</name>
    <dbReference type="NCBI Taxonomy" id="4572"/>
    <lineage>
        <taxon>Eukaryota</taxon>
        <taxon>Viridiplantae</taxon>
        <taxon>Streptophyta</taxon>
        <taxon>Embryophyta</taxon>
        <taxon>Tracheophyta</taxon>
        <taxon>Spermatophyta</taxon>
        <taxon>Magnoliopsida</taxon>
        <taxon>Liliopsida</taxon>
        <taxon>Poales</taxon>
        <taxon>Poaceae</taxon>
        <taxon>BOP clade</taxon>
        <taxon>Pooideae</taxon>
        <taxon>Triticodae</taxon>
        <taxon>Triticeae</taxon>
        <taxon>Triticinae</taxon>
        <taxon>Triticum</taxon>
    </lineage>
</organism>
<dbReference type="GO" id="GO:0030688">
    <property type="term" value="C:preribosome, small subunit precursor"/>
    <property type="evidence" value="ECO:0007669"/>
    <property type="project" value="InterPro"/>
</dbReference>
<sequence length="288" mass="32408">MAPERSGSKKQELNSQKKLEKKLSFYTTMQLQEVIILVYFKKLTSIIHVCKNQTPSNANPDSLIYCSSAYVGKVEVVYGLRYSDINEPGSLTWKYETDYNSEPHESGGKMVKCKGPLIGVENPWHVDMHNMACFACLNLHCNSLDSLLIIPEVKDAVTSLQAKKAISKKKKQRSRQKKLKAYDLSALSEFLPQTASSQQQTEVKLNRKSKQALVQRESAQLNAVLNNAQFQLDPLAAIHQHLVSTQPPSSVKDDESAKSGKKSRKDKKRKKKKKKKNNALSTPQSMDI</sequence>
<dbReference type="STRING" id="4572.M7YJG7"/>
<reference evidence="5" key="1">
    <citation type="journal article" date="2013" name="Nature">
        <title>Draft genome of the wheat A-genome progenitor Triticum urartu.</title>
        <authorList>
            <person name="Ling H.Q."/>
            <person name="Zhao S."/>
            <person name="Liu D."/>
            <person name="Wang J."/>
            <person name="Sun H."/>
            <person name="Zhang C."/>
            <person name="Fan H."/>
            <person name="Li D."/>
            <person name="Dong L."/>
            <person name="Tao Y."/>
            <person name="Gao C."/>
            <person name="Wu H."/>
            <person name="Li Y."/>
            <person name="Cui Y."/>
            <person name="Guo X."/>
            <person name="Zheng S."/>
            <person name="Wang B."/>
            <person name="Yu K."/>
            <person name="Liang Q."/>
            <person name="Yang W."/>
            <person name="Lou X."/>
            <person name="Chen J."/>
            <person name="Feng M."/>
            <person name="Jian J."/>
            <person name="Zhang X."/>
            <person name="Luo G."/>
            <person name="Jiang Y."/>
            <person name="Liu J."/>
            <person name="Wang Z."/>
            <person name="Sha Y."/>
            <person name="Zhang B."/>
            <person name="Wu H."/>
            <person name="Tang D."/>
            <person name="Shen Q."/>
            <person name="Xue P."/>
            <person name="Zou S."/>
            <person name="Wang X."/>
            <person name="Liu X."/>
            <person name="Wang F."/>
            <person name="Yang Y."/>
            <person name="An X."/>
            <person name="Dong Z."/>
            <person name="Zhang K."/>
            <person name="Zhang X."/>
            <person name="Luo M.C."/>
            <person name="Dvorak J."/>
            <person name="Tong Y."/>
            <person name="Wang J."/>
            <person name="Yang H."/>
            <person name="Li Z."/>
            <person name="Wang D."/>
            <person name="Zhang A."/>
            <person name="Wang J."/>
        </authorList>
    </citation>
    <scope>NUCLEOTIDE SEQUENCE</scope>
</reference>
<dbReference type="eggNOG" id="ENOG502S0EQ">
    <property type="taxonomic scope" value="Eukaryota"/>
</dbReference>
<accession>M7YJG7</accession>